<dbReference type="Gene3D" id="1.20.120.1760">
    <property type="match status" value="1"/>
</dbReference>
<keyword evidence="1" id="KW-0812">Transmembrane</keyword>
<name>A0ABP9VS41_9BACT</name>
<proteinExistence type="predicted"/>
<dbReference type="InterPro" id="IPR043130">
    <property type="entry name" value="CDP-OH_PTrfase_TM_dom"/>
</dbReference>
<organism evidence="2 3">
    <name type="scientific">Novipirellula caenicola</name>
    <dbReference type="NCBI Taxonomy" id="1536901"/>
    <lineage>
        <taxon>Bacteria</taxon>
        <taxon>Pseudomonadati</taxon>
        <taxon>Planctomycetota</taxon>
        <taxon>Planctomycetia</taxon>
        <taxon>Pirellulales</taxon>
        <taxon>Pirellulaceae</taxon>
        <taxon>Novipirellula</taxon>
    </lineage>
</organism>
<protein>
    <recommendedName>
        <fullName evidence="4">CDP-alcohol phosphatidyltransferase</fullName>
    </recommendedName>
</protein>
<gene>
    <name evidence="2" type="ORF">Rcae01_02040</name>
</gene>
<reference evidence="2 3" key="1">
    <citation type="submission" date="2024-02" db="EMBL/GenBank/DDBJ databases">
        <title>Rhodopirellula caenicola NBRC 110016.</title>
        <authorList>
            <person name="Ichikawa N."/>
            <person name="Katano-Makiyama Y."/>
            <person name="Hidaka K."/>
        </authorList>
    </citation>
    <scope>NUCLEOTIDE SEQUENCE [LARGE SCALE GENOMIC DNA]</scope>
    <source>
        <strain evidence="2 3">NBRC 110016</strain>
    </source>
</reference>
<evidence type="ECO:0000313" key="2">
    <source>
        <dbReference type="EMBL" id="GAA5506587.1"/>
    </source>
</evidence>
<evidence type="ECO:0008006" key="4">
    <source>
        <dbReference type="Google" id="ProtNLM"/>
    </source>
</evidence>
<dbReference type="RefSeq" id="WP_345683512.1">
    <property type="nucleotide sequence ID" value="NZ_BAABRO010000003.1"/>
</dbReference>
<keyword evidence="1" id="KW-0472">Membrane</keyword>
<feature type="transmembrane region" description="Helical" evidence="1">
    <location>
        <begin position="190"/>
        <end position="212"/>
    </location>
</feature>
<keyword evidence="3" id="KW-1185">Reference proteome</keyword>
<sequence>MNDPVANRRPIKSRQMPVFQWLAARLARTAITPNQISGTSIALAFAAGCAMAATSASDTVITQRGLWILAAAMIQCRLIANLLDGMVAVEGGKSSPVGDLFNEVPDRISDSAIFIGAGYAVGGYPLLGFAAALIAMFVAYVRAIGASVDAGQVFAGPFAKPQRMALMIVTCIAMAILPAAWQSIPSQPTITVVATALAVICIGGIITAIRRLQKIAAILRSKSER</sequence>
<dbReference type="EMBL" id="BAABRO010000003">
    <property type="protein sequence ID" value="GAA5506587.1"/>
    <property type="molecule type" value="Genomic_DNA"/>
</dbReference>
<evidence type="ECO:0000256" key="1">
    <source>
        <dbReference type="SAM" id="Phobius"/>
    </source>
</evidence>
<evidence type="ECO:0000313" key="3">
    <source>
        <dbReference type="Proteomes" id="UP001416858"/>
    </source>
</evidence>
<dbReference type="Proteomes" id="UP001416858">
    <property type="component" value="Unassembled WGS sequence"/>
</dbReference>
<feature type="transmembrane region" description="Helical" evidence="1">
    <location>
        <begin position="164"/>
        <end position="184"/>
    </location>
</feature>
<keyword evidence="1" id="KW-1133">Transmembrane helix</keyword>
<accession>A0ABP9VS41</accession>
<feature type="transmembrane region" description="Helical" evidence="1">
    <location>
        <begin position="124"/>
        <end position="143"/>
    </location>
</feature>
<comment type="caution">
    <text evidence="2">The sequence shown here is derived from an EMBL/GenBank/DDBJ whole genome shotgun (WGS) entry which is preliminary data.</text>
</comment>